<evidence type="ECO:0000313" key="3">
    <source>
        <dbReference type="Proteomes" id="UP000239425"/>
    </source>
</evidence>
<dbReference type="AlphaFoldDB" id="A0A2S5R7I4"/>
<gene>
    <name evidence="2" type="ORF">HCUR_01285</name>
</gene>
<dbReference type="EMBL" id="PHHC01000120">
    <property type="protein sequence ID" value="PPE03278.1"/>
    <property type="molecule type" value="Genomic_DNA"/>
</dbReference>
<comment type="caution">
    <text evidence="2">The sequence shown here is derived from an EMBL/GenBank/DDBJ whole genome shotgun (WGS) entry which is preliminary data.</text>
</comment>
<keyword evidence="3" id="KW-1185">Reference proteome</keyword>
<evidence type="ECO:0000313" key="2">
    <source>
        <dbReference type="EMBL" id="PPE03278.1"/>
    </source>
</evidence>
<proteinExistence type="predicted"/>
<name>A0A2S5R7I4_9PROT</name>
<keyword evidence="1" id="KW-0175">Coiled coil</keyword>
<protein>
    <submittedName>
        <fullName evidence="2">Uncharacterized protein</fullName>
    </submittedName>
</protein>
<sequence>MKKLKYTVLFLFFGIRILQDSVYAVFTRNTWKKQGVQENPETLRAKCEKQGAQENPETLREKCENQIVQDNGEDLKKKFNSLSAAHSTLLNTAKDTQQKLNRSFIQGIHRSLTKFVSDCAEFPEVFTNHYKIIVRRIELMAKNYCIFNLGKEDSKFYEAIFCLNPRIGALTKERYNKIKEALLEQMKKLKNTLKKYEKATQKKDLNALGSKIQTTVRALQKGGAVLKAKNSLLQKILIKYDNKDGLTYRDRQHMRDLKVEKTENTAYIEQINLLIQLGRQGKGSKQDLQRRSILRKEQAPYFIERALEHMEACIKEFIKVKKYYKVFESDLDCMGVFLVFVEPLLDLKEHKLFLQREFEKFTHDIKVFTESNSEFYETKKDRITRQNDLIYNEISDEQRQKYGKKIQNMALLTAKKDAFFVREQSELKKIEDFALKKYNNYLYSLENQFIFEKQLSKFIDKEIVKKVQDKVKKQKVRKQKVKPEEWRNRVERFFDESSIQRTDESLQESSQYYTPFLSESLFPKVRPVLRDKGHEIQNF</sequence>
<reference evidence="2 3" key="1">
    <citation type="submission" date="2017-11" db="EMBL/GenBank/DDBJ databases">
        <title>Comparative genomic analysis of Holospora spp., intranuclear symbionts of paramecia.</title>
        <authorList>
            <person name="Garushyants S.K."/>
            <person name="Beliavskaya A."/>
            <person name="Malko D.B."/>
            <person name="Logacheva M.D."/>
            <person name="Rautian M.S."/>
            <person name="Gelfand M.S."/>
        </authorList>
    </citation>
    <scope>NUCLEOTIDE SEQUENCE [LARGE SCALE GENOMIC DNA]</scope>
    <source>
        <strain evidence="3">02AZ16</strain>
    </source>
</reference>
<evidence type="ECO:0000256" key="1">
    <source>
        <dbReference type="SAM" id="Coils"/>
    </source>
</evidence>
<dbReference type="Proteomes" id="UP000239425">
    <property type="component" value="Unassembled WGS sequence"/>
</dbReference>
<organism evidence="2 3">
    <name type="scientific">Holospora curviuscula</name>
    <dbReference type="NCBI Taxonomy" id="1082868"/>
    <lineage>
        <taxon>Bacteria</taxon>
        <taxon>Pseudomonadati</taxon>
        <taxon>Pseudomonadota</taxon>
        <taxon>Alphaproteobacteria</taxon>
        <taxon>Holosporales</taxon>
        <taxon>Holosporaceae</taxon>
        <taxon>Holospora</taxon>
    </lineage>
</organism>
<feature type="coiled-coil region" evidence="1">
    <location>
        <begin position="172"/>
        <end position="206"/>
    </location>
</feature>
<accession>A0A2S5R7I4</accession>